<feature type="region of interest" description="Disordered" evidence="1">
    <location>
        <begin position="1"/>
        <end position="53"/>
    </location>
</feature>
<evidence type="ECO:0000256" key="1">
    <source>
        <dbReference type="SAM" id="MobiDB-lite"/>
    </source>
</evidence>
<comment type="caution">
    <text evidence="2">The sequence shown here is derived from an EMBL/GenBank/DDBJ whole genome shotgun (WGS) entry which is preliminary data.</text>
</comment>
<organism evidence="2">
    <name type="scientific">Tanacetum cinerariifolium</name>
    <name type="common">Dalmatian daisy</name>
    <name type="synonym">Chrysanthemum cinerariifolium</name>
    <dbReference type="NCBI Taxonomy" id="118510"/>
    <lineage>
        <taxon>Eukaryota</taxon>
        <taxon>Viridiplantae</taxon>
        <taxon>Streptophyta</taxon>
        <taxon>Embryophyta</taxon>
        <taxon>Tracheophyta</taxon>
        <taxon>Spermatophyta</taxon>
        <taxon>Magnoliopsida</taxon>
        <taxon>eudicotyledons</taxon>
        <taxon>Gunneridae</taxon>
        <taxon>Pentapetalae</taxon>
        <taxon>asterids</taxon>
        <taxon>campanulids</taxon>
        <taxon>Asterales</taxon>
        <taxon>Asteraceae</taxon>
        <taxon>Asteroideae</taxon>
        <taxon>Anthemideae</taxon>
        <taxon>Anthemidinae</taxon>
        <taxon>Tanacetum</taxon>
    </lineage>
</organism>
<sequence>MDSEVVKDSGKKDDTSGKQAGSRKKRAGSKHKPKSPKKLKVIKEQESTEDEQEKEELILCLKIVQDEDRSINYETLAMKSLIID</sequence>
<proteinExistence type="predicted"/>
<accession>A0A699J1G6</accession>
<protein>
    <submittedName>
        <fullName evidence="2">Uncharacterized protein</fullName>
    </submittedName>
</protein>
<feature type="compositionally biased region" description="Basic and acidic residues" evidence="1">
    <location>
        <begin position="1"/>
        <end position="16"/>
    </location>
</feature>
<feature type="compositionally biased region" description="Basic residues" evidence="1">
    <location>
        <begin position="21"/>
        <end position="40"/>
    </location>
</feature>
<gene>
    <name evidence="2" type="ORF">Tci_575319</name>
</gene>
<reference evidence="2" key="1">
    <citation type="journal article" date="2019" name="Sci. Rep.">
        <title>Draft genome of Tanacetum cinerariifolium, the natural source of mosquito coil.</title>
        <authorList>
            <person name="Yamashiro T."/>
            <person name="Shiraishi A."/>
            <person name="Satake H."/>
            <person name="Nakayama K."/>
        </authorList>
    </citation>
    <scope>NUCLEOTIDE SEQUENCE</scope>
</reference>
<evidence type="ECO:0000313" key="2">
    <source>
        <dbReference type="EMBL" id="GFA03347.1"/>
    </source>
</evidence>
<dbReference type="AlphaFoldDB" id="A0A699J1G6"/>
<name>A0A699J1G6_TANCI</name>
<dbReference type="EMBL" id="BKCJ010358723">
    <property type="protein sequence ID" value="GFA03347.1"/>
    <property type="molecule type" value="Genomic_DNA"/>
</dbReference>